<organism evidence="2 3">
    <name type="scientific">Inhella gelatinilytica</name>
    <dbReference type="NCBI Taxonomy" id="2795030"/>
    <lineage>
        <taxon>Bacteria</taxon>
        <taxon>Pseudomonadati</taxon>
        <taxon>Pseudomonadota</taxon>
        <taxon>Betaproteobacteria</taxon>
        <taxon>Burkholderiales</taxon>
        <taxon>Sphaerotilaceae</taxon>
        <taxon>Inhella</taxon>
    </lineage>
</organism>
<evidence type="ECO:0000313" key="2">
    <source>
        <dbReference type="EMBL" id="MBH9551991.1"/>
    </source>
</evidence>
<reference evidence="2" key="1">
    <citation type="submission" date="2020-12" db="EMBL/GenBank/DDBJ databases">
        <title>The genome sequence of Inhella sp. 4Y17.</title>
        <authorList>
            <person name="Liu Y."/>
        </authorList>
    </citation>
    <scope>NUCLEOTIDE SEQUENCE</scope>
    <source>
        <strain evidence="2">4Y10</strain>
    </source>
</reference>
<protein>
    <submittedName>
        <fullName evidence="2">Catalase</fullName>
    </submittedName>
</protein>
<dbReference type="AlphaFoldDB" id="A0A931NE03"/>
<gene>
    <name evidence="2" type="ORF">I7X43_03920</name>
</gene>
<sequence>MPSTQWKEAIQGDEAARHAAAAQAIAALQARKNARFGTGRALHRKGLIVAPATLTVASGLPPHAAQGWFAQPGTYTACVRLSNGGVDVQSNKRPDIRGFAFRVWGPEGESALGGRTDHQDFSLINQVAFAFPTSHLFFGLVLAAGESPAALLKWVFKTFGPLGALRQLKKMAATFKRPFPGFAAGTFGSTLPLRWGPYAAKLRLLPLNGQAIAAGDSDFAGDFTRQAQRGPLRYALQAQFFEDEARTPIEDASVEWPEAVAPFITVAELAVSAPPQDPAWSQQAEAGVYDPWQALAVHQPLGEVMRARKVVYFASQQGRGVA</sequence>
<name>A0A931NE03_9BURK</name>
<dbReference type="GO" id="GO:0020037">
    <property type="term" value="F:heme binding"/>
    <property type="evidence" value="ECO:0007669"/>
    <property type="project" value="InterPro"/>
</dbReference>
<dbReference type="Gene3D" id="2.40.180.10">
    <property type="entry name" value="Catalase core domain"/>
    <property type="match status" value="1"/>
</dbReference>
<dbReference type="Proteomes" id="UP000620139">
    <property type="component" value="Unassembled WGS sequence"/>
</dbReference>
<comment type="caution">
    <text evidence="2">The sequence shown here is derived from an EMBL/GenBank/DDBJ whole genome shotgun (WGS) entry which is preliminary data.</text>
</comment>
<evidence type="ECO:0000313" key="3">
    <source>
        <dbReference type="Proteomes" id="UP000620139"/>
    </source>
</evidence>
<evidence type="ECO:0000256" key="1">
    <source>
        <dbReference type="ARBA" id="ARBA00002974"/>
    </source>
</evidence>
<comment type="function">
    <text evidence="1">Decomposes hydrogen peroxide into water and oxygen; serves to protect cells from the toxic effects of hydrogen peroxide.</text>
</comment>
<dbReference type="EMBL" id="JAEDAL010000001">
    <property type="protein sequence ID" value="MBH9551991.1"/>
    <property type="molecule type" value="Genomic_DNA"/>
</dbReference>
<keyword evidence="3" id="KW-1185">Reference proteome</keyword>
<dbReference type="PANTHER" id="PTHR36195">
    <property type="entry name" value="DOMAIN PROTEIN, PUTATIVE (AFU_ORTHOLOGUE AFUA_5G01990)-RELATED-RELATED"/>
    <property type="match status" value="1"/>
</dbReference>
<proteinExistence type="predicted"/>
<accession>A0A931NE03</accession>
<dbReference type="SUPFAM" id="SSF56634">
    <property type="entry name" value="Heme-dependent catalase-like"/>
    <property type="match status" value="1"/>
</dbReference>
<dbReference type="PANTHER" id="PTHR36195:SF4">
    <property type="entry name" value="DOMAIN PROTEIN, PUTATIVE (AFU_ORTHOLOGUE AFUA_5G01990)-RELATED"/>
    <property type="match status" value="1"/>
</dbReference>
<dbReference type="InterPro" id="IPR020835">
    <property type="entry name" value="Catalase_sf"/>
</dbReference>
<dbReference type="RefSeq" id="WP_198099576.1">
    <property type="nucleotide sequence ID" value="NZ_JAEDAL010000001.1"/>
</dbReference>